<dbReference type="EMBL" id="GL433850">
    <property type="protein sequence ID" value="EFN53739.1"/>
    <property type="molecule type" value="Genomic_DNA"/>
</dbReference>
<dbReference type="InParanoid" id="E1ZK46"/>
<dbReference type="eggNOG" id="ENOG502SAHW">
    <property type="taxonomic scope" value="Eukaryota"/>
</dbReference>
<evidence type="ECO:0000256" key="2">
    <source>
        <dbReference type="ARBA" id="ARBA00022679"/>
    </source>
</evidence>
<evidence type="ECO:0000313" key="6">
    <source>
        <dbReference type="Proteomes" id="UP000008141"/>
    </source>
</evidence>
<accession>E1ZK46</accession>
<proteinExistence type="predicted"/>
<organism evidence="6">
    <name type="scientific">Chlorella variabilis</name>
    <name type="common">Green alga</name>
    <dbReference type="NCBI Taxonomy" id="554065"/>
    <lineage>
        <taxon>Eukaryota</taxon>
        <taxon>Viridiplantae</taxon>
        <taxon>Chlorophyta</taxon>
        <taxon>core chlorophytes</taxon>
        <taxon>Trebouxiophyceae</taxon>
        <taxon>Chlorellales</taxon>
        <taxon>Chlorellaceae</taxon>
        <taxon>Chlorella clade</taxon>
        <taxon>Chlorella</taxon>
    </lineage>
</organism>
<keyword evidence="2" id="KW-0808">Transferase</keyword>
<dbReference type="Gene3D" id="3.40.50.150">
    <property type="entry name" value="Vaccinia Virus protein VP39"/>
    <property type="match status" value="1"/>
</dbReference>
<dbReference type="Pfam" id="PF13649">
    <property type="entry name" value="Methyltransf_25"/>
    <property type="match status" value="1"/>
</dbReference>
<evidence type="ECO:0000256" key="1">
    <source>
        <dbReference type="ARBA" id="ARBA00022603"/>
    </source>
</evidence>
<dbReference type="OrthoDB" id="6329284at2759"/>
<dbReference type="CDD" id="cd02440">
    <property type="entry name" value="AdoMet_MTases"/>
    <property type="match status" value="1"/>
</dbReference>
<dbReference type="GO" id="GO:0032259">
    <property type="term" value="P:methylation"/>
    <property type="evidence" value="ECO:0007669"/>
    <property type="project" value="UniProtKB-KW"/>
</dbReference>
<dbReference type="KEGG" id="cvr:CHLNCDRAFT_53519"/>
<feature type="compositionally biased region" description="Pro residues" evidence="3">
    <location>
        <begin position="53"/>
        <end position="63"/>
    </location>
</feature>
<dbReference type="PANTHER" id="PTHR43861">
    <property type="entry name" value="TRANS-ACONITATE 2-METHYLTRANSFERASE-RELATED"/>
    <property type="match status" value="1"/>
</dbReference>
<dbReference type="OMA" id="RFHAILC"/>
<feature type="domain" description="Methyltransferase" evidence="4">
    <location>
        <begin position="107"/>
        <end position="203"/>
    </location>
</feature>
<evidence type="ECO:0000313" key="5">
    <source>
        <dbReference type="EMBL" id="EFN53739.1"/>
    </source>
</evidence>
<dbReference type="GeneID" id="17353254"/>
<protein>
    <recommendedName>
        <fullName evidence="4">Methyltransferase domain-containing protein</fullName>
    </recommendedName>
</protein>
<feature type="compositionally biased region" description="Low complexity" evidence="3">
    <location>
        <begin position="32"/>
        <end position="41"/>
    </location>
</feature>
<dbReference type="Proteomes" id="UP000008141">
    <property type="component" value="Unassembled WGS sequence"/>
</dbReference>
<dbReference type="InterPro" id="IPR029063">
    <property type="entry name" value="SAM-dependent_MTases_sf"/>
</dbReference>
<evidence type="ECO:0000256" key="3">
    <source>
        <dbReference type="SAM" id="MobiDB-lite"/>
    </source>
</evidence>
<dbReference type="SUPFAM" id="SSF53335">
    <property type="entry name" value="S-adenosyl-L-methionine-dependent methyltransferases"/>
    <property type="match status" value="1"/>
</dbReference>
<evidence type="ECO:0000259" key="4">
    <source>
        <dbReference type="Pfam" id="PF13649"/>
    </source>
</evidence>
<reference evidence="5 6" key="1">
    <citation type="journal article" date="2010" name="Plant Cell">
        <title>The Chlorella variabilis NC64A genome reveals adaptation to photosymbiosis, coevolution with viruses, and cryptic sex.</title>
        <authorList>
            <person name="Blanc G."/>
            <person name="Duncan G."/>
            <person name="Agarkova I."/>
            <person name="Borodovsky M."/>
            <person name="Gurnon J."/>
            <person name="Kuo A."/>
            <person name="Lindquist E."/>
            <person name="Lucas S."/>
            <person name="Pangilinan J."/>
            <person name="Polle J."/>
            <person name="Salamov A."/>
            <person name="Terry A."/>
            <person name="Yamada T."/>
            <person name="Dunigan D.D."/>
            <person name="Grigoriev I.V."/>
            <person name="Claverie J.M."/>
            <person name="Van Etten J.L."/>
        </authorList>
    </citation>
    <scope>NUCLEOTIDE SEQUENCE [LARGE SCALE GENOMIC DNA]</scope>
    <source>
        <strain evidence="5 6">NC64A</strain>
    </source>
</reference>
<sequence>MAALKRSARLQGQAGKGAARQQRRPRHRRSAAGRSPPAAAGLSEPQKQAAAAPLPPLRPPPRPADFKLRIAQQFDARAPGYDAGNTYHPPQAARLVQLAALQPGEEVLDVGTGTGLVALAAARLVGSSGRVTGVDLSDAMIHKAAVKARAQGLTNMRLLAADIEECAFGAGRFHAILCSNALPFLPDIPAALAEWRSWLRPGGRLLFNAPKASRGAGCAAGLGVGSCAFTVFAQVAAGQGLLLQDPCSLFSEEGQVRRLLAGAGYSAAAISVTSELNLRAGQTPEHWAASGWALCTSLPFADVGAAVGEEGLDAMRRQYLAAAAEVAAGLATPEGIAEPYEMLWVVAHA</sequence>
<dbReference type="STRING" id="554065.E1ZK46"/>
<dbReference type="GO" id="GO:0008168">
    <property type="term" value="F:methyltransferase activity"/>
    <property type="evidence" value="ECO:0007669"/>
    <property type="project" value="UniProtKB-KW"/>
</dbReference>
<feature type="region of interest" description="Disordered" evidence="3">
    <location>
        <begin position="1"/>
        <end position="64"/>
    </location>
</feature>
<dbReference type="AlphaFoldDB" id="E1ZK46"/>
<gene>
    <name evidence="5" type="ORF">CHLNCDRAFT_53519</name>
</gene>
<feature type="compositionally biased region" description="Basic residues" evidence="3">
    <location>
        <begin position="21"/>
        <end position="31"/>
    </location>
</feature>
<dbReference type="InterPro" id="IPR041698">
    <property type="entry name" value="Methyltransf_25"/>
</dbReference>
<keyword evidence="1" id="KW-0489">Methyltransferase</keyword>
<name>E1ZK46_CHLVA</name>
<dbReference type="PANTHER" id="PTHR43861:SF1">
    <property type="entry name" value="TRANS-ACONITATE 2-METHYLTRANSFERASE"/>
    <property type="match status" value="1"/>
</dbReference>
<keyword evidence="6" id="KW-1185">Reference proteome</keyword>
<dbReference type="RefSeq" id="XP_005845841.1">
    <property type="nucleotide sequence ID" value="XM_005845779.1"/>
</dbReference>
<feature type="compositionally biased region" description="Low complexity" evidence="3">
    <location>
        <begin position="9"/>
        <end position="20"/>
    </location>
</feature>